<dbReference type="CDD" id="cd02042">
    <property type="entry name" value="ParAB_family"/>
    <property type="match status" value="1"/>
</dbReference>
<gene>
    <name evidence="2" type="ORF">A2390_03165</name>
</gene>
<feature type="domain" description="AAA" evidence="1">
    <location>
        <begin position="3"/>
        <end position="178"/>
    </location>
</feature>
<reference evidence="2 3" key="1">
    <citation type="journal article" date="2016" name="Nat. Commun.">
        <title>Thousands of microbial genomes shed light on interconnected biogeochemical processes in an aquifer system.</title>
        <authorList>
            <person name="Anantharaman K."/>
            <person name="Brown C.T."/>
            <person name="Hug L.A."/>
            <person name="Sharon I."/>
            <person name="Castelle C.J."/>
            <person name="Probst A.J."/>
            <person name="Thomas B.C."/>
            <person name="Singh A."/>
            <person name="Wilkins M.J."/>
            <person name="Karaoz U."/>
            <person name="Brodie E.L."/>
            <person name="Williams K.H."/>
            <person name="Hubbard S.S."/>
            <person name="Banfield J.F."/>
        </authorList>
    </citation>
    <scope>NUCLEOTIDE SEQUENCE [LARGE SCALE GENOMIC DNA]</scope>
</reference>
<evidence type="ECO:0000313" key="2">
    <source>
        <dbReference type="EMBL" id="OGZ03382.1"/>
    </source>
</evidence>
<dbReference type="FunFam" id="3.40.50.300:FF:000285">
    <property type="entry name" value="Sporulation initiation inhibitor Soj"/>
    <property type="match status" value="1"/>
</dbReference>
<evidence type="ECO:0000313" key="3">
    <source>
        <dbReference type="Proteomes" id="UP000178599"/>
    </source>
</evidence>
<dbReference type="EMBL" id="MHLE01000004">
    <property type="protein sequence ID" value="OGZ03382.1"/>
    <property type="molecule type" value="Genomic_DNA"/>
</dbReference>
<dbReference type="SUPFAM" id="SSF52540">
    <property type="entry name" value="P-loop containing nucleoside triphosphate hydrolases"/>
    <property type="match status" value="1"/>
</dbReference>
<evidence type="ECO:0000259" key="1">
    <source>
        <dbReference type="Pfam" id="PF13614"/>
    </source>
</evidence>
<dbReference type="PANTHER" id="PTHR13696">
    <property type="entry name" value="P-LOOP CONTAINING NUCLEOSIDE TRIPHOSPHATE HYDROLASE"/>
    <property type="match status" value="1"/>
</dbReference>
<comment type="caution">
    <text evidence="2">The sequence shown here is derived from an EMBL/GenBank/DDBJ whole genome shotgun (WGS) entry which is preliminary data.</text>
</comment>
<dbReference type="Gene3D" id="3.40.50.300">
    <property type="entry name" value="P-loop containing nucleotide triphosphate hydrolases"/>
    <property type="match status" value="1"/>
</dbReference>
<name>A0A1G2CQA6_9BACT</name>
<dbReference type="Pfam" id="PF13614">
    <property type="entry name" value="AAA_31"/>
    <property type="match status" value="1"/>
</dbReference>
<proteinExistence type="predicted"/>
<accession>A0A1G2CQA6</accession>
<organism evidence="2 3">
    <name type="scientific">Candidatus Liptonbacteria bacterium RIFOXYB1_FULL_36_10</name>
    <dbReference type="NCBI Taxonomy" id="1798654"/>
    <lineage>
        <taxon>Bacteria</taxon>
        <taxon>Candidatus Liptoniibacteriota</taxon>
    </lineage>
</organism>
<protein>
    <recommendedName>
        <fullName evidence="1">AAA domain-containing protein</fullName>
    </recommendedName>
</protein>
<dbReference type="PANTHER" id="PTHR13696:SF52">
    <property type="entry name" value="PARA FAMILY PROTEIN CT_582"/>
    <property type="match status" value="1"/>
</dbReference>
<dbReference type="InterPro" id="IPR025669">
    <property type="entry name" value="AAA_dom"/>
</dbReference>
<dbReference type="InterPro" id="IPR050678">
    <property type="entry name" value="DNA_Partitioning_ATPase"/>
</dbReference>
<dbReference type="AlphaFoldDB" id="A0A1G2CQA6"/>
<dbReference type="InterPro" id="IPR027417">
    <property type="entry name" value="P-loop_NTPase"/>
</dbReference>
<dbReference type="Proteomes" id="UP000178599">
    <property type="component" value="Unassembled WGS sequence"/>
</dbReference>
<sequence>MARVIAVINQKGGTGKTTTAVNLSAYLAALGKRVLLVDFDPQGNASSGLGHHHNLEDLSIYHGLIGQTEPEKLIRGSAVMNLHYIPANNHLAGALIELVSAENREYFLRRFLNNLRHQYHYIFIDLPPSLSLLTVNGMVASDEVLIPVQAEYYSLEGLSQLLETIYLIQNNLAHPLKITGALITMYDKREKLSREVTKEIRRHFRHHVFESEIPRAVALAEAPSFGKPIILYNSSSPGAIAYQRLAREIIEQEKQMSEVERGFGNFNIRI</sequence>